<dbReference type="Pfam" id="PF14833">
    <property type="entry name" value="NAD_binding_11"/>
    <property type="match status" value="1"/>
</dbReference>
<sequence length="306" mass="32056">MAQTDLKTSSREERDMELGFIGLGTMGAPMVLNLLKAGHRVRVWNRSSAPLEALAAAGAEPVETPALAAQAEVLISMLGDDTAIRSVFFDAKALDGLRAGSVHVNMSTVSVALAKELAAEHEARGVGYVSAPVLGRVDVAAAGNLNILASGPAEALARVQPLFDVLGRKTWTFGDTAEVACAAKLSANLMIASAIESMAEASTLAGGYGISREAFIEMITSTLFAVPVYQGYGKLMVDEKFEPAGFKLSLGLKDVRLALEAGEAAQVPLPFASVLKDNLLDGMAHGQADQDWASLSRVSDRRAGVK</sequence>
<evidence type="ECO:0000259" key="4">
    <source>
        <dbReference type="Pfam" id="PF14833"/>
    </source>
</evidence>
<dbReference type="InterPro" id="IPR002204">
    <property type="entry name" value="3-OH-isobutyrate_DH-rel_CS"/>
</dbReference>
<dbReference type="PANTHER" id="PTHR43580:SF2">
    <property type="entry name" value="CYTOKINE-LIKE NUCLEAR FACTOR N-PAC"/>
    <property type="match status" value="1"/>
</dbReference>
<evidence type="ECO:0000256" key="1">
    <source>
        <dbReference type="ARBA" id="ARBA00023002"/>
    </source>
</evidence>
<dbReference type="InterPro" id="IPR013328">
    <property type="entry name" value="6PGD_dom2"/>
</dbReference>
<feature type="domain" description="3-hydroxyisobutyrate dehydrogenase-like NAD-binding" evidence="4">
    <location>
        <begin position="182"/>
        <end position="297"/>
    </location>
</feature>
<dbReference type="Pfam" id="PF03446">
    <property type="entry name" value="NAD_binding_2"/>
    <property type="match status" value="1"/>
</dbReference>
<dbReference type="Gene3D" id="1.10.1040.10">
    <property type="entry name" value="N-(1-d-carboxylethyl)-l-norvaline Dehydrogenase, domain 2"/>
    <property type="match status" value="1"/>
</dbReference>
<dbReference type="InterPro" id="IPR006115">
    <property type="entry name" value="6PGDH_NADP-bd"/>
</dbReference>
<evidence type="ECO:0000256" key="2">
    <source>
        <dbReference type="ARBA" id="ARBA00023027"/>
    </source>
</evidence>
<dbReference type="SUPFAM" id="SSF51735">
    <property type="entry name" value="NAD(P)-binding Rossmann-fold domains"/>
    <property type="match status" value="1"/>
</dbReference>
<protein>
    <submittedName>
        <fullName evidence="5">NAD(P)-dependent oxidoreductase</fullName>
    </submittedName>
</protein>
<evidence type="ECO:0000259" key="3">
    <source>
        <dbReference type="Pfam" id="PF03446"/>
    </source>
</evidence>
<dbReference type="InterPro" id="IPR015815">
    <property type="entry name" value="HIBADH-related"/>
</dbReference>
<dbReference type="SUPFAM" id="SSF48179">
    <property type="entry name" value="6-phosphogluconate dehydrogenase C-terminal domain-like"/>
    <property type="match status" value="1"/>
</dbReference>
<comment type="caution">
    <text evidence="5">The sequence shown here is derived from an EMBL/GenBank/DDBJ whole genome shotgun (WGS) entry which is preliminary data.</text>
</comment>
<reference evidence="5" key="1">
    <citation type="submission" date="2022-05" db="EMBL/GenBank/DDBJ databases">
        <title>Novel Pseudomonas spp. Isolated from a Rainbow Trout Aquaculture Facility.</title>
        <authorList>
            <person name="Testerman T."/>
            <person name="Graf J."/>
        </authorList>
    </citation>
    <scope>NUCLEOTIDE SEQUENCE</scope>
    <source>
        <strain evidence="5">ID386</strain>
    </source>
</reference>
<dbReference type="InterPro" id="IPR029154">
    <property type="entry name" value="HIBADH-like_NADP-bd"/>
</dbReference>
<evidence type="ECO:0000313" key="6">
    <source>
        <dbReference type="Proteomes" id="UP001150531"/>
    </source>
</evidence>
<dbReference type="Proteomes" id="UP001150531">
    <property type="component" value="Unassembled WGS sequence"/>
</dbReference>
<accession>A0ABT5PV64</accession>
<dbReference type="PANTHER" id="PTHR43580">
    <property type="entry name" value="OXIDOREDUCTASE GLYR1-RELATED"/>
    <property type="match status" value="1"/>
</dbReference>
<feature type="domain" description="6-phosphogluconate dehydrogenase NADP-binding" evidence="3">
    <location>
        <begin position="18"/>
        <end position="171"/>
    </location>
</feature>
<keyword evidence="1" id="KW-0560">Oxidoreductase</keyword>
<dbReference type="InterPro" id="IPR008927">
    <property type="entry name" value="6-PGluconate_DH-like_C_sf"/>
</dbReference>
<evidence type="ECO:0000313" key="5">
    <source>
        <dbReference type="EMBL" id="MDD1127733.1"/>
    </source>
</evidence>
<dbReference type="PROSITE" id="PS00895">
    <property type="entry name" value="3_HYDROXYISOBUT_DH"/>
    <property type="match status" value="1"/>
</dbReference>
<dbReference type="EMBL" id="JAMDGS010000016">
    <property type="protein sequence ID" value="MDD1127733.1"/>
    <property type="molecule type" value="Genomic_DNA"/>
</dbReference>
<name>A0ABT5PV64_9PSED</name>
<dbReference type="InterPro" id="IPR036291">
    <property type="entry name" value="NAD(P)-bd_dom_sf"/>
</dbReference>
<organism evidence="5 6">
    <name type="scientific">Pseudomonas aphyarum</name>
    <dbReference type="NCBI Taxonomy" id="2942629"/>
    <lineage>
        <taxon>Bacteria</taxon>
        <taxon>Pseudomonadati</taxon>
        <taxon>Pseudomonadota</taxon>
        <taxon>Gammaproteobacteria</taxon>
        <taxon>Pseudomonadales</taxon>
        <taxon>Pseudomonadaceae</taxon>
        <taxon>Pseudomonas</taxon>
    </lineage>
</organism>
<keyword evidence="6" id="KW-1185">Reference proteome</keyword>
<proteinExistence type="predicted"/>
<dbReference type="Gene3D" id="3.40.50.720">
    <property type="entry name" value="NAD(P)-binding Rossmann-like Domain"/>
    <property type="match status" value="1"/>
</dbReference>
<gene>
    <name evidence="5" type="ORF">M5G18_24295</name>
</gene>
<dbReference type="InterPro" id="IPR051265">
    <property type="entry name" value="HIBADH-related_NP60_sf"/>
</dbReference>
<dbReference type="PIRSF" id="PIRSF000103">
    <property type="entry name" value="HIBADH"/>
    <property type="match status" value="1"/>
</dbReference>
<keyword evidence="2" id="KW-0520">NAD</keyword>